<dbReference type="Gene3D" id="3.90.1590.10">
    <property type="entry name" value="glutathione-dependent formaldehyde- activating enzyme (gfa)"/>
    <property type="match status" value="1"/>
</dbReference>
<protein>
    <submittedName>
        <fullName evidence="6">Aldehyde-activating protein</fullName>
    </submittedName>
</protein>
<keyword evidence="3" id="KW-0862">Zinc</keyword>
<dbReference type="GO" id="GO:0046872">
    <property type="term" value="F:metal ion binding"/>
    <property type="evidence" value="ECO:0007669"/>
    <property type="project" value="UniProtKB-KW"/>
</dbReference>
<dbReference type="Pfam" id="PF04828">
    <property type="entry name" value="GFA"/>
    <property type="match status" value="1"/>
</dbReference>
<accession>A0A0R0BZD3</accession>
<dbReference type="PANTHER" id="PTHR33337">
    <property type="entry name" value="GFA DOMAIN-CONTAINING PROTEIN"/>
    <property type="match status" value="1"/>
</dbReference>
<evidence type="ECO:0000313" key="6">
    <source>
        <dbReference type="EMBL" id="KRG63103.1"/>
    </source>
</evidence>
<keyword evidence="4" id="KW-0456">Lyase</keyword>
<dbReference type="PATRIC" id="fig|405444.3.peg.1925"/>
<keyword evidence="7" id="KW-1185">Reference proteome</keyword>
<comment type="caution">
    <text evidence="6">The sequence shown here is derived from an EMBL/GenBank/DDBJ whole genome shotgun (WGS) entry which is preliminary data.</text>
</comment>
<reference evidence="6 7" key="1">
    <citation type="submission" date="2015-05" db="EMBL/GenBank/DDBJ databases">
        <title>Genome sequencing and analysis of members of genus Stenotrophomonas.</title>
        <authorList>
            <person name="Patil P.P."/>
            <person name="Midha S."/>
            <person name="Patil P.B."/>
        </authorList>
    </citation>
    <scope>NUCLEOTIDE SEQUENCE [LARGE SCALE GENOMIC DNA]</scope>
    <source>
        <strain evidence="6 7">DSM 18929</strain>
    </source>
</reference>
<evidence type="ECO:0000256" key="4">
    <source>
        <dbReference type="ARBA" id="ARBA00023239"/>
    </source>
</evidence>
<dbReference type="SUPFAM" id="SSF51316">
    <property type="entry name" value="Mss4-like"/>
    <property type="match status" value="1"/>
</dbReference>
<evidence type="ECO:0000256" key="3">
    <source>
        <dbReference type="ARBA" id="ARBA00022833"/>
    </source>
</evidence>
<dbReference type="STRING" id="405444.ABB26_14105"/>
<dbReference type="GO" id="GO:0016846">
    <property type="term" value="F:carbon-sulfur lyase activity"/>
    <property type="evidence" value="ECO:0007669"/>
    <property type="project" value="InterPro"/>
</dbReference>
<dbReference type="Proteomes" id="UP000050864">
    <property type="component" value="Unassembled WGS sequence"/>
</dbReference>
<organism evidence="6 7">
    <name type="scientific">Stenotrophomonas humi</name>
    <dbReference type="NCBI Taxonomy" id="405444"/>
    <lineage>
        <taxon>Bacteria</taxon>
        <taxon>Pseudomonadati</taxon>
        <taxon>Pseudomonadota</taxon>
        <taxon>Gammaproteobacteria</taxon>
        <taxon>Lysobacterales</taxon>
        <taxon>Lysobacteraceae</taxon>
        <taxon>Stenotrophomonas</taxon>
    </lineage>
</organism>
<dbReference type="PROSITE" id="PS51891">
    <property type="entry name" value="CENP_V_GFA"/>
    <property type="match status" value="1"/>
</dbReference>
<comment type="similarity">
    <text evidence="1">Belongs to the Gfa family.</text>
</comment>
<evidence type="ECO:0000259" key="5">
    <source>
        <dbReference type="PROSITE" id="PS51891"/>
    </source>
</evidence>
<keyword evidence="2" id="KW-0479">Metal-binding</keyword>
<dbReference type="OrthoDB" id="7765631at2"/>
<dbReference type="PANTHER" id="PTHR33337:SF40">
    <property type="entry name" value="CENP-V_GFA DOMAIN-CONTAINING PROTEIN-RELATED"/>
    <property type="match status" value="1"/>
</dbReference>
<evidence type="ECO:0000313" key="7">
    <source>
        <dbReference type="Proteomes" id="UP000050864"/>
    </source>
</evidence>
<dbReference type="AlphaFoldDB" id="A0A0R0BZD3"/>
<dbReference type="InterPro" id="IPR006913">
    <property type="entry name" value="CENP-V/GFA"/>
</dbReference>
<sequence length="146" mass="15992">MPNSNTFKLECNCGAVSIRVSGAPAARAYCHCHACQQFYGLPVLAANAWPSDSLAVTHGNAQLVAYQHPQLQMQRHYCTACGEVLFGSNRLGMAVIRTSLIARAFAGQLPEAYTPTFHLFYAYRTLDINDALPKYSEGWDGPLHAD</sequence>
<name>A0A0R0BZD3_9GAMM</name>
<dbReference type="EMBL" id="LDJI01000026">
    <property type="protein sequence ID" value="KRG63103.1"/>
    <property type="molecule type" value="Genomic_DNA"/>
</dbReference>
<gene>
    <name evidence="6" type="ORF">ABB26_14105</name>
</gene>
<evidence type="ECO:0000256" key="1">
    <source>
        <dbReference type="ARBA" id="ARBA00005495"/>
    </source>
</evidence>
<dbReference type="InterPro" id="IPR011057">
    <property type="entry name" value="Mss4-like_sf"/>
</dbReference>
<proteinExistence type="inferred from homology"/>
<feature type="domain" description="CENP-V/GFA" evidence="5">
    <location>
        <begin position="7"/>
        <end position="114"/>
    </location>
</feature>
<dbReference type="RefSeq" id="WP_057635201.1">
    <property type="nucleotide sequence ID" value="NZ_LDJI01000026.1"/>
</dbReference>
<evidence type="ECO:0000256" key="2">
    <source>
        <dbReference type="ARBA" id="ARBA00022723"/>
    </source>
</evidence>